<proteinExistence type="predicted"/>
<dbReference type="CDD" id="cd12148">
    <property type="entry name" value="fungal_TF_MHR"/>
    <property type="match status" value="1"/>
</dbReference>
<feature type="region of interest" description="Disordered" evidence="3">
    <location>
        <begin position="91"/>
        <end position="175"/>
    </location>
</feature>
<dbReference type="InterPro" id="IPR036864">
    <property type="entry name" value="Zn2-C6_fun-type_DNA-bd_sf"/>
</dbReference>
<evidence type="ECO:0000313" key="5">
    <source>
        <dbReference type="EMBL" id="WPH00442.1"/>
    </source>
</evidence>
<dbReference type="InterPro" id="IPR052780">
    <property type="entry name" value="AAA_Catabolism_Regulators"/>
</dbReference>
<dbReference type="SMART" id="SM00906">
    <property type="entry name" value="Fungal_trans"/>
    <property type="match status" value="1"/>
</dbReference>
<dbReference type="AlphaFoldDB" id="A0AAQ3M3N6"/>
<dbReference type="SUPFAM" id="SSF57701">
    <property type="entry name" value="Zn2/Cys6 DNA-binding domain"/>
    <property type="match status" value="1"/>
</dbReference>
<evidence type="ECO:0000313" key="6">
    <source>
        <dbReference type="Proteomes" id="UP001303373"/>
    </source>
</evidence>
<feature type="region of interest" description="Disordered" evidence="3">
    <location>
        <begin position="1"/>
        <end position="50"/>
    </location>
</feature>
<evidence type="ECO:0000256" key="2">
    <source>
        <dbReference type="ARBA" id="ARBA00023242"/>
    </source>
</evidence>
<dbReference type="PROSITE" id="PS50048">
    <property type="entry name" value="ZN2_CY6_FUNGAL_2"/>
    <property type="match status" value="1"/>
</dbReference>
<gene>
    <name evidence="5" type="ORF">R9X50_00327100</name>
</gene>
<dbReference type="Gene3D" id="4.10.240.10">
    <property type="entry name" value="Zn(2)-C6 fungal-type DNA-binding domain"/>
    <property type="match status" value="1"/>
</dbReference>
<dbReference type="CDD" id="cd00067">
    <property type="entry name" value="GAL4"/>
    <property type="match status" value="1"/>
</dbReference>
<evidence type="ECO:0000256" key="1">
    <source>
        <dbReference type="ARBA" id="ARBA00022723"/>
    </source>
</evidence>
<dbReference type="PROSITE" id="PS00463">
    <property type="entry name" value="ZN2_CY6_FUNGAL_1"/>
    <property type="match status" value="1"/>
</dbReference>
<feature type="compositionally biased region" description="Polar residues" evidence="3">
    <location>
        <begin position="723"/>
        <end position="732"/>
    </location>
</feature>
<dbReference type="EMBL" id="CP138583">
    <property type="protein sequence ID" value="WPH00442.1"/>
    <property type="molecule type" value="Genomic_DNA"/>
</dbReference>
<dbReference type="PANTHER" id="PTHR31644:SF1">
    <property type="entry name" value="ZN(II)2CYS6 TRANSCRIPTION FACTOR (EUROFUNG)"/>
    <property type="match status" value="1"/>
</dbReference>
<dbReference type="GO" id="GO:0006351">
    <property type="term" value="P:DNA-templated transcription"/>
    <property type="evidence" value="ECO:0007669"/>
    <property type="project" value="InterPro"/>
</dbReference>
<keyword evidence="2" id="KW-0539">Nucleus</keyword>
<feature type="region of interest" description="Disordered" evidence="3">
    <location>
        <begin position="710"/>
        <end position="732"/>
    </location>
</feature>
<reference evidence="5 6" key="1">
    <citation type="submission" date="2023-11" db="EMBL/GenBank/DDBJ databases">
        <title>An acidophilic fungus is an integral part of prey digestion in a carnivorous sundew plant.</title>
        <authorList>
            <person name="Tsai I.J."/>
        </authorList>
    </citation>
    <scope>NUCLEOTIDE SEQUENCE [LARGE SCALE GENOMIC DNA]</scope>
    <source>
        <strain evidence="5">169a</strain>
    </source>
</reference>
<dbReference type="PANTHER" id="PTHR31644">
    <property type="entry name" value="TRANSCRIPTIONAL ACTIVATOR ARO80-RELATED"/>
    <property type="match status" value="1"/>
</dbReference>
<dbReference type="Pfam" id="PF04082">
    <property type="entry name" value="Fungal_trans"/>
    <property type="match status" value="1"/>
</dbReference>
<dbReference type="Pfam" id="PF00172">
    <property type="entry name" value="Zn_clus"/>
    <property type="match status" value="1"/>
</dbReference>
<protein>
    <recommendedName>
        <fullName evidence="4">Zn(2)-C6 fungal-type domain-containing protein</fullName>
    </recommendedName>
</protein>
<organism evidence="5 6">
    <name type="scientific">Acrodontium crateriforme</name>
    <dbReference type="NCBI Taxonomy" id="150365"/>
    <lineage>
        <taxon>Eukaryota</taxon>
        <taxon>Fungi</taxon>
        <taxon>Dikarya</taxon>
        <taxon>Ascomycota</taxon>
        <taxon>Pezizomycotina</taxon>
        <taxon>Dothideomycetes</taxon>
        <taxon>Dothideomycetidae</taxon>
        <taxon>Mycosphaerellales</taxon>
        <taxon>Teratosphaeriaceae</taxon>
        <taxon>Acrodontium</taxon>
    </lineage>
</organism>
<sequence length="802" mass="89038">MASAMADISHSDLRDSEASDAEHSSPELPHKSATKRSEREKSEREKRTYRACLHCRQRKSRCDLYSSGEPGRPPCERCIREQHECILGGSRRGGRRVKRTQADLSAISTPQQIPSLDSVMRPSPLQPPRNEYQSSSSNSEARLPLWGGPDRESRLLPPLPQEPPVQGGTPRPKLNVDDTVASTDLQNPADALEFLAHVAERNSGTNQLPPIQLSSYGHGGHQTPVMANNMYDSGSRAAEPMSASANVVDYPPLSKGHISLDMIRTLLLRFEEKYHPFFPLANPSAMDVQNLPTISTKEPHLLAAILTVASKDEKGWWHIHETCSAHMQKLIAELVYSGNGTVEAVEAMLILAEWVPRRTHYVPSVGRGEEDQAAWMYVGTAIRLGYLLGIDRTGFRVAEEGQSAELNRKRLAWAACYMSDRQISVRLGKAFWSRGPGPMTALRAQDFPSLHPRLHQHDDFAAIFQANLELTQLFSNAHDVLYATKSRSNQLNFGGEYVKYIDDFRVALRSWHSTWGVFSASSPLKASLILSYEYLRLYINAFAYQATLNRLVAQVQAASANGQQPISPQAPFADIAATPDARFIYDSIDAAKSLLSTFNSFVDPVETFRFMPLRYYLYVIYSACFLYKARSTGVMAGDSRGSIKRMITDTIDKLQKASACANDVGDRYSRLIRLLWRKPPGRAGSIIEPPEIMRTGTSVSHVTGIPHLNNNNGGTPHAADPHNGQSDQQMYDQPGPSINTFSWLDLPAVGNFATQNNSISGSMDGMDRFDDSSTDGFGGFDQNLMNMQQFQWNNLSPSGIIF</sequence>
<keyword evidence="6" id="KW-1185">Reference proteome</keyword>
<dbReference type="GO" id="GO:0008270">
    <property type="term" value="F:zinc ion binding"/>
    <property type="evidence" value="ECO:0007669"/>
    <property type="project" value="InterPro"/>
</dbReference>
<dbReference type="GO" id="GO:0000981">
    <property type="term" value="F:DNA-binding transcription factor activity, RNA polymerase II-specific"/>
    <property type="evidence" value="ECO:0007669"/>
    <property type="project" value="InterPro"/>
</dbReference>
<name>A0AAQ3M3N6_9PEZI</name>
<feature type="domain" description="Zn(2)-C6 fungal-type" evidence="4">
    <location>
        <begin position="51"/>
        <end position="87"/>
    </location>
</feature>
<dbReference type="Proteomes" id="UP001303373">
    <property type="component" value="Chromosome 4"/>
</dbReference>
<evidence type="ECO:0000256" key="3">
    <source>
        <dbReference type="SAM" id="MobiDB-lite"/>
    </source>
</evidence>
<keyword evidence="1" id="KW-0479">Metal-binding</keyword>
<evidence type="ECO:0000259" key="4">
    <source>
        <dbReference type="PROSITE" id="PS50048"/>
    </source>
</evidence>
<feature type="compositionally biased region" description="Basic and acidic residues" evidence="3">
    <location>
        <begin position="9"/>
        <end position="48"/>
    </location>
</feature>
<dbReference type="GO" id="GO:0005634">
    <property type="term" value="C:nucleus"/>
    <property type="evidence" value="ECO:0007669"/>
    <property type="project" value="TreeGrafter"/>
</dbReference>
<dbReference type="GO" id="GO:0003677">
    <property type="term" value="F:DNA binding"/>
    <property type="evidence" value="ECO:0007669"/>
    <property type="project" value="InterPro"/>
</dbReference>
<dbReference type="InterPro" id="IPR001138">
    <property type="entry name" value="Zn2Cys6_DnaBD"/>
</dbReference>
<dbReference type="SMART" id="SM00066">
    <property type="entry name" value="GAL4"/>
    <property type="match status" value="1"/>
</dbReference>
<feature type="compositionally biased region" description="Polar residues" evidence="3">
    <location>
        <begin position="131"/>
        <end position="140"/>
    </location>
</feature>
<feature type="compositionally biased region" description="Polar residues" evidence="3">
    <location>
        <begin position="102"/>
        <end position="115"/>
    </location>
</feature>
<dbReference type="InterPro" id="IPR007219">
    <property type="entry name" value="XnlR_reg_dom"/>
</dbReference>
<accession>A0AAQ3M3N6</accession>